<gene>
    <name evidence="7" type="ORF">HYPSUDRAFT_148770</name>
</gene>
<dbReference type="InterPro" id="IPR024779">
    <property type="entry name" value="2OGFeDO_JBP1/TET_oxygenase_dom"/>
</dbReference>
<dbReference type="Gene3D" id="3.60.130.30">
    <property type="match status" value="1"/>
</dbReference>
<evidence type="ECO:0000259" key="6">
    <source>
        <dbReference type="Pfam" id="PF12851"/>
    </source>
</evidence>
<sequence length="284" mass="31484">SGVNKAVEDALMKKFPPVYSPAVLRREPCIITDQDGNIMLWYLPRAIALSTSIQGFDNLQSLERSLRIKNKSPSWRVKPDHFRSKPGWLKAGNVSLSPAWFQQAHENTHQIEVSAELSKEDPFEWLALQVRTSAIIGGILSIVHPEQYAAGIQILRQLHAHPGAVKKGHKLAEILQVWSAPFNVVTVISNRETPFHRDNGADHTCFDILLALGEYQNGRLEFPGLGLRLKYDSGTVAAFSGRILQHGATCGGNRACVVYHSKAKVMKHFGASNLSLVNVSLYCK</sequence>
<keyword evidence="5" id="KW-0408">Iron</keyword>
<organism evidence="7 8">
    <name type="scientific">Hypholoma sublateritium (strain FD-334 SS-4)</name>
    <dbReference type="NCBI Taxonomy" id="945553"/>
    <lineage>
        <taxon>Eukaryota</taxon>
        <taxon>Fungi</taxon>
        <taxon>Dikarya</taxon>
        <taxon>Basidiomycota</taxon>
        <taxon>Agaricomycotina</taxon>
        <taxon>Agaricomycetes</taxon>
        <taxon>Agaricomycetidae</taxon>
        <taxon>Agaricales</taxon>
        <taxon>Agaricineae</taxon>
        <taxon>Strophariaceae</taxon>
        <taxon>Hypholoma</taxon>
    </lineage>
</organism>
<evidence type="ECO:0000256" key="2">
    <source>
        <dbReference type="ARBA" id="ARBA00022723"/>
    </source>
</evidence>
<dbReference type="Proteomes" id="UP000054270">
    <property type="component" value="Unassembled WGS sequence"/>
</dbReference>
<dbReference type="GO" id="GO:0051213">
    <property type="term" value="F:dioxygenase activity"/>
    <property type="evidence" value="ECO:0007669"/>
    <property type="project" value="UniProtKB-KW"/>
</dbReference>
<dbReference type="Pfam" id="PF12851">
    <property type="entry name" value="Tet_JBP"/>
    <property type="match status" value="1"/>
</dbReference>
<feature type="domain" description="2OGFeDO JBP1/TET oxygenase" evidence="6">
    <location>
        <begin position="98"/>
        <end position="259"/>
    </location>
</feature>
<dbReference type="OMA" id="QAHENTH"/>
<reference evidence="8" key="1">
    <citation type="submission" date="2014-04" db="EMBL/GenBank/DDBJ databases">
        <title>Evolutionary Origins and Diversification of the Mycorrhizal Mutualists.</title>
        <authorList>
            <consortium name="DOE Joint Genome Institute"/>
            <consortium name="Mycorrhizal Genomics Consortium"/>
            <person name="Kohler A."/>
            <person name="Kuo A."/>
            <person name="Nagy L.G."/>
            <person name="Floudas D."/>
            <person name="Copeland A."/>
            <person name="Barry K.W."/>
            <person name="Cichocki N."/>
            <person name="Veneault-Fourrey C."/>
            <person name="LaButti K."/>
            <person name="Lindquist E.A."/>
            <person name="Lipzen A."/>
            <person name="Lundell T."/>
            <person name="Morin E."/>
            <person name="Murat C."/>
            <person name="Riley R."/>
            <person name="Ohm R."/>
            <person name="Sun H."/>
            <person name="Tunlid A."/>
            <person name="Henrissat B."/>
            <person name="Grigoriev I.V."/>
            <person name="Hibbett D.S."/>
            <person name="Martin F."/>
        </authorList>
    </citation>
    <scope>NUCLEOTIDE SEQUENCE [LARGE SCALE GENOMIC DNA]</scope>
    <source>
        <strain evidence="8">FD-334 SS-4</strain>
    </source>
</reference>
<evidence type="ECO:0000313" key="8">
    <source>
        <dbReference type="Proteomes" id="UP000054270"/>
    </source>
</evidence>
<accession>A0A0D2LXQ6</accession>
<proteinExistence type="predicted"/>
<keyword evidence="2" id="KW-0479">Metal-binding</keyword>
<keyword evidence="3" id="KW-0223">Dioxygenase</keyword>
<dbReference type="EMBL" id="KN817638">
    <property type="protein sequence ID" value="KJA15668.1"/>
    <property type="molecule type" value="Genomic_DNA"/>
</dbReference>
<comment type="cofactor">
    <cofactor evidence="1">
        <name>Fe(2+)</name>
        <dbReference type="ChEBI" id="CHEBI:29033"/>
    </cofactor>
</comment>
<keyword evidence="8" id="KW-1185">Reference proteome</keyword>
<dbReference type="GO" id="GO:0046872">
    <property type="term" value="F:metal ion binding"/>
    <property type="evidence" value="ECO:0007669"/>
    <property type="project" value="UniProtKB-KW"/>
</dbReference>
<name>A0A0D2LXQ6_HYPSF</name>
<dbReference type="STRING" id="945553.A0A0D2LXQ6"/>
<evidence type="ECO:0000256" key="1">
    <source>
        <dbReference type="ARBA" id="ARBA00001954"/>
    </source>
</evidence>
<evidence type="ECO:0000256" key="3">
    <source>
        <dbReference type="ARBA" id="ARBA00022964"/>
    </source>
</evidence>
<evidence type="ECO:0000313" key="7">
    <source>
        <dbReference type="EMBL" id="KJA15668.1"/>
    </source>
</evidence>
<dbReference type="AlphaFoldDB" id="A0A0D2LXQ6"/>
<evidence type="ECO:0000256" key="4">
    <source>
        <dbReference type="ARBA" id="ARBA00023002"/>
    </source>
</evidence>
<keyword evidence="4" id="KW-0560">Oxidoreductase</keyword>
<protein>
    <recommendedName>
        <fullName evidence="6">2OGFeDO JBP1/TET oxygenase domain-containing protein</fullName>
    </recommendedName>
</protein>
<feature type="non-terminal residue" evidence="7">
    <location>
        <position position="1"/>
    </location>
</feature>
<dbReference type="OrthoDB" id="3200752at2759"/>
<evidence type="ECO:0000256" key="5">
    <source>
        <dbReference type="ARBA" id="ARBA00023004"/>
    </source>
</evidence>